<keyword evidence="2" id="KW-1185">Reference proteome</keyword>
<proteinExistence type="predicted"/>
<protein>
    <submittedName>
        <fullName evidence="1">Uncharacterized protein</fullName>
    </submittedName>
</protein>
<name>A0A841HYB9_9DEIO</name>
<dbReference type="EMBL" id="JACHHG010000004">
    <property type="protein sequence ID" value="MBB6097886.1"/>
    <property type="molecule type" value="Genomic_DNA"/>
</dbReference>
<comment type="caution">
    <text evidence="1">The sequence shown here is derived from an EMBL/GenBank/DDBJ whole genome shotgun (WGS) entry which is preliminary data.</text>
</comment>
<accession>A0A841HYB9</accession>
<sequence length="149" mass="15499">MLSGCSNAGFSGDATLRIEEDSLTVSSDHTDGGRPAICNNRPTTLTYRFAFKGNLAGWRAELYDPRGQIKPQGQDHTVAHDAAAGSEVEAQLTLTPGLLPLASGHGSALEVPGAQVAGEVSLQIRAYSRSASSVALIESAPLPVLQNCP</sequence>
<evidence type="ECO:0000313" key="2">
    <source>
        <dbReference type="Proteomes" id="UP000569951"/>
    </source>
</evidence>
<dbReference type="RefSeq" id="WP_183985764.1">
    <property type="nucleotide sequence ID" value="NZ_JACHHG010000004.1"/>
</dbReference>
<dbReference type="AlphaFoldDB" id="A0A841HYB9"/>
<gene>
    <name evidence="1" type="ORF">HNR42_001309</name>
</gene>
<reference evidence="1 2" key="1">
    <citation type="submission" date="2020-08" db="EMBL/GenBank/DDBJ databases">
        <title>Genomic Encyclopedia of Type Strains, Phase IV (KMG-IV): sequencing the most valuable type-strain genomes for metagenomic binning, comparative biology and taxonomic classification.</title>
        <authorList>
            <person name="Goeker M."/>
        </authorList>
    </citation>
    <scope>NUCLEOTIDE SEQUENCE [LARGE SCALE GENOMIC DNA]</scope>
    <source>
        <strain evidence="1 2">DSM 21458</strain>
    </source>
</reference>
<organism evidence="1 2">
    <name type="scientific">Deinobacterium chartae</name>
    <dbReference type="NCBI Taxonomy" id="521158"/>
    <lineage>
        <taxon>Bacteria</taxon>
        <taxon>Thermotogati</taxon>
        <taxon>Deinococcota</taxon>
        <taxon>Deinococci</taxon>
        <taxon>Deinococcales</taxon>
        <taxon>Deinococcaceae</taxon>
        <taxon>Deinobacterium</taxon>
    </lineage>
</organism>
<dbReference type="Proteomes" id="UP000569951">
    <property type="component" value="Unassembled WGS sequence"/>
</dbReference>
<evidence type="ECO:0000313" key="1">
    <source>
        <dbReference type="EMBL" id="MBB6097886.1"/>
    </source>
</evidence>